<dbReference type="Gene3D" id="3.40.50.620">
    <property type="entry name" value="HUPs"/>
    <property type="match status" value="1"/>
</dbReference>
<dbReference type="Pfam" id="PF01171">
    <property type="entry name" value="ATP_bind_3"/>
    <property type="match status" value="2"/>
</dbReference>
<proteinExistence type="predicted"/>
<organism evidence="9 10">
    <name type="scientific">Zasmidium cellare</name>
    <name type="common">Wine cellar mold</name>
    <name type="synonym">Racodium cellare</name>
    <dbReference type="NCBI Taxonomy" id="395010"/>
    <lineage>
        <taxon>Eukaryota</taxon>
        <taxon>Fungi</taxon>
        <taxon>Dikarya</taxon>
        <taxon>Ascomycota</taxon>
        <taxon>Pezizomycotina</taxon>
        <taxon>Dothideomycetes</taxon>
        <taxon>Dothideomycetidae</taxon>
        <taxon>Mycosphaerellales</taxon>
        <taxon>Mycosphaerellaceae</taxon>
        <taxon>Zasmidium</taxon>
    </lineage>
</organism>
<feature type="domain" description="tRNA(Ile)-lysidine/2-thiocytidine synthase N-terminal" evidence="8">
    <location>
        <begin position="10"/>
        <end position="128"/>
    </location>
</feature>
<dbReference type="Proteomes" id="UP001305779">
    <property type="component" value="Unassembled WGS sequence"/>
</dbReference>
<feature type="domain" description="tRNA(Ile)-lysidine/2-thiocytidine synthase N-terminal" evidence="8">
    <location>
        <begin position="171"/>
        <end position="232"/>
    </location>
</feature>
<dbReference type="PANTHER" id="PTHR43033:SF1">
    <property type="entry name" value="TRNA(ILE)-LYSIDINE SYNTHASE-RELATED"/>
    <property type="match status" value="1"/>
</dbReference>
<dbReference type="SUPFAM" id="SSF52402">
    <property type="entry name" value="Adenine nucleotide alpha hydrolases-like"/>
    <property type="match status" value="1"/>
</dbReference>
<dbReference type="EMBL" id="JAXOVC010000014">
    <property type="protein sequence ID" value="KAK4494289.1"/>
    <property type="molecule type" value="Genomic_DNA"/>
</dbReference>
<dbReference type="InterPro" id="IPR014729">
    <property type="entry name" value="Rossmann-like_a/b/a_fold"/>
</dbReference>
<comment type="catalytic activity">
    <reaction evidence="6">
        <text>cytidine(34) in tRNA(Ile2) + L-lysine + ATP = lysidine(34) in tRNA(Ile2) + AMP + diphosphate + H(+)</text>
        <dbReference type="Rhea" id="RHEA:43744"/>
        <dbReference type="Rhea" id="RHEA-COMP:10625"/>
        <dbReference type="Rhea" id="RHEA-COMP:10670"/>
        <dbReference type="ChEBI" id="CHEBI:15378"/>
        <dbReference type="ChEBI" id="CHEBI:30616"/>
        <dbReference type="ChEBI" id="CHEBI:32551"/>
        <dbReference type="ChEBI" id="CHEBI:33019"/>
        <dbReference type="ChEBI" id="CHEBI:82748"/>
        <dbReference type="ChEBI" id="CHEBI:83665"/>
        <dbReference type="ChEBI" id="CHEBI:456215"/>
        <dbReference type="EC" id="6.3.4.19"/>
    </reaction>
</comment>
<evidence type="ECO:0000256" key="5">
    <source>
        <dbReference type="ARBA" id="ARBA00022840"/>
    </source>
</evidence>
<keyword evidence="10" id="KW-1185">Reference proteome</keyword>
<dbReference type="InterPro" id="IPR012795">
    <property type="entry name" value="tRNA_Ile_lys_synt_N"/>
</dbReference>
<protein>
    <recommendedName>
        <fullName evidence="1">tRNA(Ile)-lysidine synthetase</fullName>
        <ecNumber evidence="1">6.3.4.19</ecNumber>
    </recommendedName>
</protein>
<evidence type="ECO:0000256" key="4">
    <source>
        <dbReference type="ARBA" id="ARBA00022741"/>
    </source>
</evidence>
<keyword evidence="3" id="KW-0819">tRNA processing</keyword>
<evidence type="ECO:0000256" key="3">
    <source>
        <dbReference type="ARBA" id="ARBA00022694"/>
    </source>
</evidence>
<evidence type="ECO:0000313" key="9">
    <source>
        <dbReference type="EMBL" id="KAK4494289.1"/>
    </source>
</evidence>
<dbReference type="CDD" id="cd01992">
    <property type="entry name" value="TilS_N"/>
    <property type="match status" value="1"/>
</dbReference>
<dbReference type="InterPro" id="IPR011063">
    <property type="entry name" value="TilS/TtcA_N"/>
</dbReference>
<keyword evidence="4" id="KW-0547">Nucleotide-binding</keyword>
<evidence type="ECO:0000259" key="8">
    <source>
        <dbReference type="Pfam" id="PF01171"/>
    </source>
</evidence>
<dbReference type="PANTHER" id="PTHR43033">
    <property type="entry name" value="TRNA(ILE)-LYSIDINE SYNTHASE-RELATED"/>
    <property type="match status" value="1"/>
</dbReference>
<dbReference type="InterPro" id="IPR012094">
    <property type="entry name" value="tRNA_Ile_lys_synt"/>
</dbReference>
<name>A0ABR0DYP0_ZASCE</name>
<reference evidence="9 10" key="1">
    <citation type="journal article" date="2023" name="G3 (Bethesda)">
        <title>A chromosome-level genome assembly of Zasmidium syzygii isolated from banana leaves.</title>
        <authorList>
            <person name="van Westerhoven A.C."/>
            <person name="Mehrabi R."/>
            <person name="Talebi R."/>
            <person name="Steentjes M.B.F."/>
            <person name="Corcolon B."/>
            <person name="Chong P.A."/>
            <person name="Kema G.H.J."/>
            <person name="Seidl M.F."/>
        </authorList>
    </citation>
    <scope>NUCLEOTIDE SEQUENCE [LARGE SCALE GENOMIC DNA]</scope>
    <source>
        <strain evidence="9 10">P124</strain>
    </source>
</reference>
<keyword evidence="5" id="KW-0067">ATP-binding</keyword>
<evidence type="ECO:0000256" key="6">
    <source>
        <dbReference type="ARBA" id="ARBA00048539"/>
    </source>
</evidence>
<evidence type="ECO:0000313" key="10">
    <source>
        <dbReference type="Proteomes" id="UP001305779"/>
    </source>
</evidence>
<feature type="region of interest" description="Disordered" evidence="7">
    <location>
        <begin position="521"/>
        <end position="551"/>
    </location>
</feature>
<gene>
    <name evidence="9" type="ORF">PRZ48_014587</name>
</gene>
<accession>A0ABR0DYP0</accession>
<comment type="caution">
    <text evidence="9">The sequence shown here is derived from an EMBL/GenBank/DDBJ whole genome shotgun (WGS) entry which is preliminary data.</text>
</comment>
<keyword evidence="2" id="KW-0436">Ligase</keyword>
<evidence type="ECO:0000256" key="7">
    <source>
        <dbReference type="SAM" id="MobiDB-lite"/>
    </source>
</evidence>
<dbReference type="EC" id="6.3.4.19" evidence="1"/>
<evidence type="ECO:0000256" key="1">
    <source>
        <dbReference type="ARBA" id="ARBA00013267"/>
    </source>
</evidence>
<evidence type="ECO:0000256" key="2">
    <source>
        <dbReference type="ARBA" id="ARBA00022598"/>
    </source>
</evidence>
<sequence>MALAAVCSDLHKTDPSFQGAFQGFIVDHGVREGSDEEANKVATELERIGISAKVLRLAWGEQDPKVATNFETLARKLRYRALGTACWDAWINKLLVAHHADDQAETVLSRIVSGYTGTGLEGIKRYSRTPECEGIFGVDASGWRESRYSVSKTQSDPIATAEQEIASSQRPRRAWYESVKEATERGGVFLQRPLLPFTKEQLIEVCRGKAVQWFEDPTNADKTLTQRNTIRNLSRSNAFPVALQHQILLSMAREQHIKNSVFEKEAIQLFQAATIKLHLQVGKATVDIPHEVVELRDCPPTTAYRLKAIVLRKLLLLVAPCSDIELQHLDAAMDLVFPEATPSRTTKIAKVFQVQMGGVNIVRHDFTDEKQSSVKLTLTRAIPAKYIQAQVSTAIPHTFDGYPKWILWDSRYWIRAKMEPKQGVSWQIRFLTPTLLSEIRKRLGSLPGDDILDRWEKWTIPVITGDRHGELVYAGLPSLGPQYYAARRLDADDKVSPLPGGTVDVRYKNVAFKETLNHTFRLKQESHRGPRSQHRPGEPVPWVSSLNPSSATGDSHDLINDIWNGTLNSQTKTSLNALRAASDHQKITDMLLNCTLDTGTKTS</sequence>